<evidence type="ECO:0000313" key="2">
    <source>
        <dbReference type="EMBL" id="RRT60970.1"/>
    </source>
</evidence>
<dbReference type="GO" id="GO:0003723">
    <property type="term" value="F:RNA binding"/>
    <property type="evidence" value="ECO:0007669"/>
    <property type="project" value="InterPro"/>
</dbReference>
<reference evidence="2 3" key="1">
    <citation type="journal article" date="2014" name="Agronomy (Basel)">
        <title>A Draft Genome Sequence for Ensete ventricosum, the Drought-Tolerant Tree Against Hunger.</title>
        <authorList>
            <person name="Harrison J."/>
            <person name="Moore K.A."/>
            <person name="Paszkiewicz K."/>
            <person name="Jones T."/>
            <person name="Grant M."/>
            <person name="Ambacheew D."/>
            <person name="Muzemil S."/>
            <person name="Studholme D.J."/>
        </authorList>
    </citation>
    <scope>NUCLEOTIDE SEQUENCE [LARGE SCALE GENOMIC DNA]</scope>
</reference>
<protein>
    <recommendedName>
        <fullName evidence="1">Pseudouridine synthase RsuA/RluA-like domain-containing protein</fullName>
    </recommendedName>
</protein>
<dbReference type="InterPro" id="IPR020103">
    <property type="entry name" value="PsdUridine_synth_cat_dom_sf"/>
</dbReference>
<feature type="non-terminal residue" evidence="2">
    <location>
        <position position="1"/>
    </location>
</feature>
<evidence type="ECO:0000259" key="1">
    <source>
        <dbReference type="Pfam" id="PF00849"/>
    </source>
</evidence>
<feature type="domain" description="Pseudouridine synthase RsuA/RluA-like" evidence="1">
    <location>
        <begin position="10"/>
        <end position="125"/>
    </location>
</feature>
<evidence type="ECO:0000313" key="3">
    <source>
        <dbReference type="Proteomes" id="UP000287651"/>
    </source>
</evidence>
<sequence length="126" mass="14101">VGGTIDNIEECCAMFASRALGFDTPLRTTHQIDNCTEGCVVLARTKDFCSEFHGMIRVSIRPIFIIVDIIGGWQLCQLEVLECKEVKLPAAKVMETHNVEDCGWPFKKVAYECKINLLTGKTHQVL</sequence>
<dbReference type="GO" id="GO:0001522">
    <property type="term" value="P:pseudouridine synthesis"/>
    <property type="evidence" value="ECO:0007669"/>
    <property type="project" value="InterPro"/>
</dbReference>
<gene>
    <name evidence="2" type="ORF">B296_00004935</name>
</gene>
<accession>A0A426ZAE8</accession>
<organism evidence="2 3">
    <name type="scientific">Ensete ventricosum</name>
    <name type="common">Abyssinian banana</name>
    <name type="synonym">Musa ensete</name>
    <dbReference type="NCBI Taxonomy" id="4639"/>
    <lineage>
        <taxon>Eukaryota</taxon>
        <taxon>Viridiplantae</taxon>
        <taxon>Streptophyta</taxon>
        <taxon>Embryophyta</taxon>
        <taxon>Tracheophyta</taxon>
        <taxon>Spermatophyta</taxon>
        <taxon>Magnoliopsida</taxon>
        <taxon>Liliopsida</taxon>
        <taxon>Zingiberales</taxon>
        <taxon>Musaceae</taxon>
        <taxon>Ensete</taxon>
    </lineage>
</organism>
<name>A0A426ZAE8_ENSVE</name>
<dbReference type="GO" id="GO:0009982">
    <property type="term" value="F:pseudouridine synthase activity"/>
    <property type="evidence" value="ECO:0007669"/>
    <property type="project" value="InterPro"/>
</dbReference>
<dbReference type="EMBL" id="AMZH03007581">
    <property type="protein sequence ID" value="RRT60970.1"/>
    <property type="molecule type" value="Genomic_DNA"/>
</dbReference>
<dbReference type="InterPro" id="IPR006145">
    <property type="entry name" value="PsdUridine_synth_RsuA/RluA"/>
</dbReference>
<comment type="caution">
    <text evidence="2">The sequence shown here is derived from an EMBL/GenBank/DDBJ whole genome shotgun (WGS) entry which is preliminary data.</text>
</comment>
<dbReference type="AlphaFoldDB" id="A0A426ZAE8"/>
<dbReference type="Proteomes" id="UP000287651">
    <property type="component" value="Unassembled WGS sequence"/>
</dbReference>
<dbReference type="SUPFAM" id="SSF55120">
    <property type="entry name" value="Pseudouridine synthase"/>
    <property type="match status" value="1"/>
</dbReference>
<dbReference type="Pfam" id="PF00849">
    <property type="entry name" value="PseudoU_synth_2"/>
    <property type="match status" value="1"/>
</dbReference>
<proteinExistence type="predicted"/>